<feature type="transmembrane region" description="Helical" evidence="1">
    <location>
        <begin position="99"/>
        <end position="119"/>
    </location>
</feature>
<keyword evidence="3" id="KW-1185">Reference proteome</keyword>
<evidence type="ECO:0000313" key="2">
    <source>
        <dbReference type="EMBL" id="KAL2801038.1"/>
    </source>
</evidence>
<keyword evidence="1" id="KW-0472">Membrane</keyword>
<comment type="caution">
    <text evidence="2">The sequence shown here is derived from an EMBL/GenBank/DDBJ whole genome shotgun (WGS) entry which is preliminary data.</text>
</comment>
<name>A0ABR4GPN2_9EURO</name>
<keyword evidence="1" id="KW-1133">Transmembrane helix</keyword>
<organism evidence="2 3">
    <name type="scientific">Aspergillus keveii</name>
    <dbReference type="NCBI Taxonomy" id="714993"/>
    <lineage>
        <taxon>Eukaryota</taxon>
        <taxon>Fungi</taxon>
        <taxon>Dikarya</taxon>
        <taxon>Ascomycota</taxon>
        <taxon>Pezizomycotina</taxon>
        <taxon>Eurotiomycetes</taxon>
        <taxon>Eurotiomycetidae</taxon>
        <taxon>Eurotiales</taxon>
        <taxon>Aspergillaceae</taxon>
        <taxon>Aspergillus</taxon>
        <taxon>Aspergillus subgen. Nidulantes</taxon>
    </lineage>
</organism>
<keyword evidence="1" id="KW-0812">Transmembrane</keyword>
<dbReference type="EMBL" id="JBFTWV010000001">
    <property type="protein sequence ID" value="KAL2801038.1"/>
    <property type="molecule type" value="Genomic_DNA"/>
</dbReference>
<gene>
    <name evidence="2" type="ORF">BJX66DRAFT_288908</name>
</gene>
<reference evidence="2 3" key="1">
    <citation type="submission" date="2024-07" db="EMBL/GenBank/DDBJ databases">
        <title>Section-level genome sequencing and comparative genomics of Aspergillus sections Usti and Cavernicolus.</title>
        <authorList>
            <consortium name="Lawrence Berkeley National Laboratory"/>
            <person name="Nybo J.L."/>
            <person name="Vesth T.C."/>
            <person name="Theobald S."/>
            <person name="Frisvad J.C."/>
            <person name="Larsen T.O."/>
            <person name="Kjaerboelling I."/>
            <person name="Rothschild-Mancinelli K."/>
            <person name="Lyhne E.K."/>
            <person name="Kogle M.E."/>
            <person name="Barry K."/>
            <person name="Clum A."/>
            <person name="Na H."/>
            <person name="Ledsgaard L."/>
            <person name="Lin J."/>
            <person name="Lipzen A."/>
            <person name="Kuo A."/>
            <person name="Riley R."/>
            <person name="Mondo S."/>
            <person name="Labutti K."/>
            <person name="Haridas S."/>
            <person name="Pangalinan J."/>
            <person name="Salamov A.A."/>
            <person name="Simmons B.A."/>
            <person name="Magnuson J.K."/>
            <person name="Chen J."/>
            <person name="Drula E."/>
            <person name="Henrissat B."/>
            <person name="Wiebenga A."/>
            <person name="Lubbers R.J."/>
            <person name="Gomes A.C."/>
            <person name="Makela M.R."/>
            <person name="Stajich J."/>
            <person name="Grigoriev I.V."/>
            <person name="Mortensen U.H."/>
            <person name="De Vries R.P."/>
            <person name="Baker S.E."/>
            <person name="Andersen M.R."/>
        </authorList>
    </citation>
    <scope>NUCLEOTIDE SEQUENCE [LARGE SCALE GENOMIC DNA]</scope>
    <source>
        <strain evidence="2 3">CBS 209.92</strain>
    </source>
</reference>
<proteinExistence type="predicted"/>
<sequence length="133" mass="15361">MVSLRTLWYRLCQPAGTLPEGICGRDEASEALFGKIDRYHGPNYDWKARRTMRGHEAEIGWTDEGNRGRPWSSHVYIVVDLMLNFMTPGVLGGSQIDWLILYFFCLESLVSFLLHVFTLSVSQHIYIHPCYSF</sequence>
<accession>A0ABR4GPN2</accession>
<dbReference type="Proteomes" id="UP001610563">
    <property type="component" value="Unassembled WGS sequence"/>
</dbReference>
<protein>
    <submittedName>
        <fullName evidence="2">Uncharacterized protein</fullName>
    </submittedName>
</protein>
<evidence type="ECO:0000313" key="3">
    <source>
        <dbReference type="Proteomes" id="UP001610563"/>
    </source>
</evidence>
<evidence type="ECO:0000256" key="1">
    <source>
        <dbReference type="SAM" id="Phobius"/>
    </source>
</evidence>